<evidence type="ECO:0000313" key="7">
    <source>
        <dbReference type="Proteomes" id="UP000823844"/>
    </source>
</evidence>
<feature type="domain" description="Ribosome maturation factor RimP N-terminal" evidence="4">
    <location>
        <begin position="11"/>
        <end position="86"/>
    </location>
</feature>
<dbReference type="Gene3D" id="3.30.300.70">
    <property type="entry name" value="RimP-like superfamily, N-terminal"/>
    <property type="match status" value="1"/>
</dbReference>
<dbReference type="InterPro" id="IPR003728">
    <property type="entry name" value="Ribosome_maturation_RimP"/>
</dbReference>
<evidence type="ECO:0000259" key="4">
    <source>
        <dbReference type="Pfam" id="PF02576"/>
    </source>
</evidence>
<evidence type="ECO:0000256" key="1">
    <source>
        <dbReference type="ARBA" id="ARBA00022490"/>
    </source>
</evidence>
<protein>
    <recommendedName>
        <fullName evidence="3">Ribosome maturation factor RimP</fullName>
    </recommendedName>
</protein>
<dbReference type="EMBL" id="JAHLFT010000063">
    <property type="protein sequence ID" value="MBU3828400.1"/>
    <property type="molecule type" value="Genomic_DNA"/>
</dbReference>
<comment type="similarity">
    <text evidence="3">Belongs to the RimP family.</text>
</comment>
<comment type="caution">
    <text evidence="6">The sequence shown here is derived from an EMBL/GenBank/DDBJ whole genome shotgun (WGS) entry which is preliminary data.</text>
</comment>
<dbReference type="GO" id="GO:0006412">
    <property type="term" value="P:translation"/>
    <property type="evidence" value="ECO:0007669"/>
    <property type="project" value="TreeGrafter"/>
</dbReference>
<reference evidence="6" key="1">
    <citation type="journal article" date="2021" name="PeerJ">
        <title>Extensive microbial diversity within the chicken gut microbiome revealed by metagenomics and culture.</title>
        <authorList>
            <person name="Gilroy R."/>
            <person name="Ravi A."/>
            <person name="Getino M."/>
            <person name="Pursley I."/>
            <person name="Horton D.L."/>
            <person name="Alikhan N.F."/>
            <person name="Baker D."/>
            <person name="Gharbi K."/>
            <person name="Hall N."/>
            <person name="Watson M."/>
            <person name="Adriaenssens E.M."/>
            <person name="Foster-Nyarko E."/>
            <person name="Jarju S."/>
            <person name="Secka A."/>
            <person name="Antonio M."/>
            <person name="Oren A."/>
            <person name="Chaudhuri R.R."/>
            <person name="La Ragione R."/>
            <person name="Hildebrand F."/>
            <person name="Pallen M.J."/>
        </authorList>
    </citation>
    <scope>NUCLEOTIDE SEQUENCE</scope>
    <source>
        <strain evidence="6">F6-686</strain>
    </source>
</reference>
<dbReference type="Gene3D" id="2.30.30.180">
    <property type="entry name" value="Ribosome maturation factor RimP, C-terminal domain"/>
    <property type="match status" value="1"/>
</dbReference>
<dbReference type="PANTHER" id="PTHR33867:SF1">
    <property type="entry name" value="RIBOSOME MATURATION FACTOR RIMP"/>
    <property type="match status" value="1"/>
</dbReference>
<sequence>MSKVVEIVRPIVEPIIASRDDEFVEMEYVKEKDQNYLRIYVDRQPNGIDINEIANLSELISEKLDTLDPDPLPDPYVLEVSSPGVERPIKSEKDWQKAKDNYIHVVLYKKVEGKKAFDGFLKSYSDDEIELEIKIKTRKKTLTIPRKIIANIRFAIEF</sequence>
<dbReference type="Pfam" id="PF17384">
    <property type="entry name" value="DUF150_C"/>
    <property type="match status" value="1"/>
</dbReference>
<dbReference type="NCBIfam" id="NF000928">
    <property type="entry name" value="PRK00092.1-2"/>
    <property type="match status" value="1"/>
</dbReference>
<dbReference type="Proteomes" id="UP000823844">
    <property type="component" value="Unassembled WGS sequence"/>
</dbReference>
<dbReference type="PANTHER" id="PTHR33867">
    <property type="entry name" value="RIBOSOME MATURATION FACTOR RIMP"/>
    <property type="match status" value="1"/>
</dbReference>
<organism evidence="6 7">
    <name type="scientific">Candidatus Lactobacillus pullistercoris</name>
    <dbReference type="NCBI Taxonomy" id="2838636"/>
    <lineage>
        <taxon>Bacteria</taxon>
        <taxon>Bacillati</taxon>
        <taxon>Bacillota</taxon>
        <taxon>Bacilli</taxon>
        <taxon>Lactobacillales</taxon>
        <taxon>Lactobacillaceae</taxon>
        <taxon>Lactobacillus</taxon>
    </lineage>
</organism>
<keyword evidence="2 3" id="KW-0690">Ribosome biogenesis</keyword>
<dbReference type="AlphaFoldDB" id="A0A9E2KQM7"/>
<reference evidence="6" key="2">
    <citation type="submission" date="2021-04" db="EMBL/GenBank/DDBJ databases">
        <authorList>
            <person name="Gilroy R."/>
        </authorList>
    </citation>
    <scope>NUCLEOTIDE SEQUENCE</scope>
    <source>
        <strain evidence="6">F6-686</strain>
    </source>
</reference>
<dbReference type="SUPFAM" id="SSF75420">
    <property type="entry name" value="YhbC-like, N-terminal domain"/>
    <property type="match status" value="1"/>
</dbReference>
<dbReference type="Pfam" id="PF02576">
    <property type="entry name" value="RimP_N"/>
    <property type="match status" value="1"/>
</dbReference>
<accession>A0A9E2KQM7</accession>
<dbReference type="InterPro" id="IPR028998">
    <property type="entry name" value="RimP_C"/>
</dbReference>
<evidence type="ECO:0000313" key="6">
    <source>
        <dbReference type="EMBL" id="MBU3828400.1"/>
    </source>
</evidence>
<evidence type="ECO:0000256" key="3">
    <source>
        <dbReference type="HAMAP-Rule" id="MF_01077"/>
    </source>
</evidence>
<gene>
    <name evidence="3 6" type="primary">rimP</name>
    <name evidence="6" type="ORF">H9806_04595</name>
</gene>
<evidence type="ECO:0000259" key="5">
    <source>
        <dbReference type="Pfam" id="PF17384"/>
    </source>
</evidence>
<comment type="subcellular location">
    <subcellularLocation>
        <location evidence="3">Cytoplasm</location>
    </subcellularLocation>
</comment>
<keyword evidence="1 3" id="KW-0963">Cytoplasm</keyword>
<dbReference type="CDD" id="cd01734">
    <property type="entry name" value="YlxS_C"/>
    <property type="match status" value="1"/>
</dbReference>
<dbReference type="InterPro" id="IPR035956">
    <property type="entry name" value="RimP_N_sf"/>
</dbReference>
<dbReference type="GO" id="GO:0005829">
    <property type="term" value="C:cytosol"/>
    <property type="evidence" value="ECO:0007669"/>
    <property type="project" value="TreeGrafter"/>
</dbReference>
<feature type="domain" description="Ribosome maturation factor RimP C-terminal" evidence="5">
    <location>
        <begin position="90"/>
        <end position="158"/>
    </location>
</feature>
<proteinExistence type="inferred from homology"/>
<dbReference type="InterPro" id="IPR036847">
    <property type="entry name" value="RimP_C_sf"/>
</dbReference>
<dbReference type="GO" id="GO:0000028">
    <property type="term" value="P:ribosomal small subunit assembly"/>
    <property type="evidence" value="ECO:0007669"/>
    <property type="project" value="TreeGrafter"/>
</dbReference>
<name>A0A9E2KQM7_9LACO</name>
<dbReference type="HAMAP" id="MF_01077">
    <property type="entry name" value="RimP"/>
    <property type="match status" value="1"/>
</dbReference>
<dbReference type="InterPro" id="IPR028989">
    <property type="entry name" value="RimP_N"/>
</dbReference>
<evidence type="ECO:0000256" key="2">
    <source>
        <dbReference type="ARBA" id="ARBA00022517"/>
    </source>
</evidence>
<dbReference type="SUPFAM" id="SSF74942">
    <property type="entry name" value="YhbC-like, C-terminal domain"/>
    <property type="match status" value="1"/>
</dbReference>
<comment type="function">
    <text evidence="3">Required for maturation of 30S ribosomal subunits.</text>
</comment>